<dbReference type="PANTHER" id="PTHR32089">
    <property type="entry name" value="METHYL-ACCEPTING CHEMOTAXIS PROTEIN MCPB"/>
    <property type="match status" value="1"/>
</dbReference>
<feature type="domain" description="Methyl-accepting transducer" evidence="6">
    <location>
        <begin position="231"/>
        <end position="467"/>
    </location>
</feature>
<dbReference type="Proteomes" id="UP001596364">
    <property type="component" value="Unassembled WGS sequence"/>
</dbReference>
<dbReference type="InterPro" id="IPR000014">
    <property type="entry name" value="PAS"/>
</dbReference>
<comment type="similarity">
    <text evidence="3">Belongs to the methyl-accepting chemotaxis (MCP) protein family.</text>
</comment>
<keyword evidence="2 4" id="KW-0807">Transducer</keyword>
<evidence type="ECO:0000256" key="3">
    <source>
        <dbReference type="ARBA" id="ARBA00029447"/>
    </source>
</evidence>
<dbReference type="Gene3D" id="1.10.287.950">
    <property type="entry name" value="Methyl-accepting chemotaxis protein"/>
    <property type="match status" value="1"/>
</dbReference>
<dbReference type="PANTHER" id="PTHR32089:SF112">
    <property type="entry name" value="LYSOZYME-LIKE PROTEIN-RELATED"/>
    <property type="match status" value="1"/>
</dbReference>
<dbReference type="CDD" id="cd00130">
    <property type="entry name" value="PAS"/>
    <property type="match status" value="1"/>
</dbReference>
<dbReference type="SMART" id="SM00283">
    <property type="entry name" value="MA"/>
    <property type="match status" value="1"/>
</dbReference>
<dbReference type="SUPFAM" id="SSF58104">
    <property type="entry name" value="Methyl-accepting chemotaxis protein (MCP) signaling domain"/>
    <property type="match status" value="1"/>
</dbReference>
<evidence type="ECO:0000313" key="8">
    <source>
        <dbReference type="EMBL" id="MFC6438672.1"/>
    </source>
</evidence>
<keyword evidence="9" id="KW-1185">Reference proteome</keyword>
<reference evidence="9" key="1">
    <citation type="journal article" date="2019" name="Int. J. Syst. Evol. Microbiol.">
        <title>The Global Catalogue of Microorganisms (GCM) 10K type strain sequencing project: providing services to taxonomists for standard genome sequencing and annotation.</title>
        <authorList>
            <consortium name="The Broad Institute Genomics Platform"/>
            <consortium name="The Broad Institute Genome Sequencing Center for Infectious Disease"/>
            <person name="Wu L."/>
            <person name="Ma J."/>
        </authorList>
    </citation>
    <scope>NUCLEOTIDE SEQUENCE [LARGE SCALE GENOMIC DNA]</scope>
    <source>
        <strain evidence="9">CGMCC 1.16031</strain>
    </source>
</reference>
<dbReference type="PROSITE" id="PS50111">
    <property type="entry name" value="CHEMOTAXIS_TRANSDUC_2"/>
    <property type="match status" value="1"/>
</dbReference>
<dbReference type="Pfam" id="PF13426">
    <property type="entry name" value="PAS_9"/>
    <property type="match status" value="1"/>
</dbReference>
<evidence type="ECO:0000256" key="5">
    <source>
        <dbReference type="SAM" id="Coils"/>
    </source>
</evidence>
<comment type="subcellular location">
    <subcellularLocation>
        <location evidence="1">Membrane</location>
    </subcellularLocation>
</comment>
<dbReference type="EMBL" id="JBHSUS010000001">
    <property type="protein sequence ID" value="MFC6438672.1"/>
    <property type="molecule type" value="Genomic_DNA"/>
</dbReference>
<feature type="coiled-coil region" evidence="5">
    <location>
        <begin position="267"/>
        <end position="336"/>
    </location>
</feature>
<dbReference type="Gene3D" id="3.30.450.20">
    <property type="entry name" value="PAS domain"/>
    <property type="match status" value="1"/>
</dbReference>
<evidence type="ECO:0000256" key="4">
    <source>
        <dbReference type="PROSITE-ProRule" id="PRU00284"/>
    </source>
</evidence>
<sequence length="502" mass="55056">MDILVLTLDLNGRLTYANLAFCQLSGFSSSELNGADFASLYHPDMPHSVTAGLWQSLKHREVWMAPLMCQTKTQPLVWFNCTIVPLKDTNGTVIQYLATFTELPQAVRSRAEKAYQRLNSKTAKASTVITDAVTLQNWMLSALVVLSSISLYQSPRILTLLMVAMTLAITFISFQWRKRYKGQFQHQEAKDHRTLLNYLYSGHKDSLASIERLRLMQHNLSLAALSRVGDIGMSIGIAADHSHQAAEDVNHHASQQKLGTASIAAAMQQMETTIGELLNLVNQTNQRSQDAASQASQGQSIVSQTQLCIADLSEHLTSAQQQLANLIASIDEIEHVSNEISEIADQTNLLALNAAIEAARAGEQGRGFSVVADEVRNLSQRTQQSTQRIHQMLEQLNHNSSQVAAIMQSSLSLSADSVQSAAMTFAALQSISQQTSVLAQLNEQTAAAVEQQAKVTAEVSHNATSISASAANNEQSSEKVVEHIARLHRRLSDQQKLLSQFL</sequence>
<comment type="caution">
    <text evidence="8">The sequence shown here is derived from an EMBL/GenBank/DDBJ whole genome shotgun (WGS) entry which is preliminary data.</text>
</comment>
<dbReference type="PRINTS" id="PR00260">
    <property type="entry name" value="CHEMTRNSDUCR"/>
</dbReference>
<dbReference type="Pfam" id="PF00015">
    <property type="entry name" value="MCPsignal"/>
    <property type="match status" value="1"/>
</dbReference>
<organism evidence="8 9">
    <name type="scientific">Pseudobowmanella zhangzhouensis</name>
    <dbReference type="NCBI Taxonomy" id="1537679"/>
    <lineage>
        <taxon>Bacteria</taxon>
        <taxon>Pseudomonadati</taxon>
        <taxon>Pseudomonadota</taxon>
        <taxon>Gammaproteobacteria</taxon>
        <taxon>Alteromonadales</taxon>
        <taxon>Alteromonadaceae</taxon>
    </lineage>
</organism>
<evidence type="ECO:0000313" key="9">
    <source>
        <dbReference type="Proteomes" id="UP001596364"/>
    </source>
</evidence>
<evidence type="ECO:0000259" key="7">
    <source>
        <dbReference type="PROSITE" id="PS50112"/>
    </source>
</evidence>
<dbReference type="InterPro" id="IPR004090">
    <property type="entry name" value="Chemotax_Me-accpt_rcpt"/>
</dbReference>
<name>A0ABW1XH48_9ALTE</name>
<accession>A0ABW1XH48</accession>
<evidence type="ECO:0000256" key="2">
    <source>
        <dbReference type="ARBA" id="ARBA00023224"/>
    </source>
</evidence>
<dbReference type="InterPro" id="IPR004089">
    <property type="entry name" value="MCPsignal_dom"/>
</dbReference>
<dbReference type="PROSITE" id="PS50112">
    <property type="entry name" value="PAS"/>
    <property type="match status" value="1"/>
</dbReference>
<proteinExistence type="inferred from homology"/>
<dbReference type="SUPFAM" id="SSF55785">
    <property type="entry name" value="PYP-like sensor domain (PAS domain)"/>
    <property type="match status" value="1"/>
</dbReference>
<evidence type="ECO:0000259" key="6">
    <source>
        <dbReference type="PROSITE" id="PS50111"/>
    </source>
</evidence>
<keyword evidence="5" id="KW-0175">Coiled coil</keyword>
<evidence type="ECO:0000256" key="1">
    <source>
        <dbReference type="ARBA" id="ARBA00004370"/>
    </source>
</evidence>
<gene>
    <name evidence="8" type="ORF">ACFP85_00660</name>
</gene>
<protein>
    <submittedName>
        <fullName evidence="8">Methyl-accepting chemotaxis protein</fullName>
    </submittedName>
</protein>
<dbReference type="RefSeq" id="WP_131259442.1">
    <property type="nucleotide sequence ID" value="NZ_JBHSUS010000001.1"/>
</dbReference>
<feature type="domain" description="PAS" evidence="7">
    <location>
        <begin position="1"/>
        <end position="60"/>
    </location>
</feature>
<dbReference type="NCBIfam" id="TIGR00229">
    <property type="entry name" value="sensory_box"/>
    <property type="match status" value="1"/>
</dbReference>
<dbReference type="InterPro" id="IPR035965">
    <property type="entry name" value="PAS-like_dom_sf"/>
</dbReference>